<feature type="compositionally biased region" description="Low complexity" evidence="5">
    <location>
        <begin position="584"/>
        <end position="593"/>
    </location>
</feature>
<dbReference type="FunFam" id="2.60.120.1000:FF:000003">
    <property type="entry name" value="Collagen alpha-1(XXVII) chain B"/>
    <property type="match status" value="1"/>
</dbReference>
<dbReference type="SMART" id="SM00038">
    <property type="entry name" value="COLFI"/>
    <property type="match status" value="1"/>
</dbReference>
<comment type="subcellular location">
    <subcellularLocation>
        <location evidence="1">Secreted</location>
    </subcellularLocation>
</comment>
<evidence type="ECO:0000256" key="4">
    <source>
        <dbReference type="ARBA" id="ARBA00023119"/>
    </source>
</evidence>
<name>A0A8J6GZ65_MICOH</name>
<dbReference type="GO" id="GO:0005201">
    <property type="term" value="F:extracellular matrix structural constituent"/>
    <property type="evidence" value="ECO:0007669"/>
    <property type="project" value="InterPro"/>
</dbReference>
<evidence type="ECO:0000256" key="5">
    <source>
        <dbReference type="SAM" id="MobiDB-lite"/>
    </source>
</evidence>
<dbReference type="Proteomes" id="UP000710432">
    <property type="component" value="Unassembled WGS sequence"/>
</dbReference>
<feature type="compositionally biased region" description="Basic and acidic residues" evidence="5">
    <location>
        <begin position="537"/>
        <end position="558"/>
    </location>
</feature>
<feature type="compositionally biased region" description="Basic and acidic residues" evidence="5">
    <location>
        <begin position="569"/>
        <end position="579"/>
    </location>
</feature>
<feature type="compositionally biased region" description="Low complexity" evidence="5">
    <location>
        <begin position="701"/>
        <end position="720"/>
    </location>
</feature>
<evidence type="ECO:0000256" key="2">
    <source>
        <dbReference type="ARBA" id="ARBA00022525"/>
    </source>
</evidence>
<dbReference type="GO" id="GO:0005581">
    <property type="term" value="C:collagen trimer"/>
    <property type="evidence" value="ECO:0007669"/>
    <property type="project" value="UniProtKB-KW"/>
</dbReference>
<sequence length="982" mass="104692">MTVLIGLQSRKMNNAFLFSIRNNNRLQLGVQLLPKKLIVHVGGKQSVLFNYSVHDERWHLLAITVRDRVVSMFVECGKRYFSRETATEVQTFDSHSVFTLGSMYNNSVHFEGTVCQLDIIPSAAASADYCRYMKQQCPQADTSQAETSLPHSAVMPTRHPEHTPLPKGFGEAELKQKTFIEHTPFPKRFGETELPKEALTNHTPLPKGFGKTELVQKSFTEYTPLTKGFGKTELPQKTFSDGKDIPNIRNNNSSTVQGSQEYQTSWSQLTSFHSENASAVTLPNYGLQAKEIINKEETNLNPPVSHHRHSEARINTEKKFSPPLDGADNITQHNEEAAGLPLPKQTSPSIAHTNQEAMTNLKKNITANLHTNELMEREQIFNTSLYRVTLGPSMDNHLELRKEGEFQPDATYTIDPSYEAQPYDYYYSEDYSEMLEVDYLRGPKGDTGPPGAPGGSGLPGEDGDKGEMGSPGTTGPWGRAGQMGLPGDKGQTGPVGEVGSRGAPGRAGENGPKGARGTRGAVGHQGPPGPSGLPGPKGEKGPMGEQGDRGKHGDKGYKGEPGNQGKQGLKGEKGAEGPKGKKGVPGPSGKPGIPGLPGLPGSKGLQGYHGADGMSGNPGKPGNLGKQGLPGVRGIPGRPGLAGSTGPRGGKGLPGPPGRPGVPGPKGEQGLPGQPGIPGQRGQRGAQGDQGRPGEPGLKGQPGPDGDAGIAGIAGPKGPTGQRGHAGPLGREGIIGPTGGTGPRGEKGFRGETRQMDIHAAIQALIASNSALQMESYQNTEVTLINHKAEIFKTLTYLSSLLSSMKNPLGTQDNPARICKDLLSCEYKLSDGKYWIDPNLGCSSDAFEVFCNFTAGGQTCLSPVSVTKLAFGVGKVQMNFLHLLSAEATHVITVHCLSTQAAGPGLPVSFKGWNGQIFEENTLLEPKVLSDDCKIQDGSWHKAQFLFHTQNPNQLPVIEVQNPPHLGTQRKLHIESGSVCFL</sequence>
<evidence type="ECO:0000259" key="6">
    <source>
        <dbReference type="PROSITE" id="PS51461"/>
    </source>
</evidence>
<dbReference type="Gene3D" id="2.60.120.200">
    <property type="match status" value="1"/>
</dbReference>
<evidence type="ECO:0000256" key="3">
    <source>
        <dbReference type="ARBA" id="ARBA00022530"/>
    </source>
</evidence>
<feature type="domain" description="Fibrillar collagen NC1" evidence="6">
    <location>
        <begin position="789"/>
        <end position="982"/>
    </location>
</feature>
<evidence type="ECO:0000313" key="7">
    <source>
        <dbReference type="EMBL" id="KAH0519478.1"/>
    </source>
</evidence>
<evidence type="ECO:0000256" key="1">
    <source>
        <dbReference type="ARBA" id="ARBA00004613"/>
    </source>
</evidence>
<dbReference type="PANTHER" id="PTHR37456">
    <property type="entry name" value="SI:CH211-266K2.1"/>
    <property type="match status" value="1"/>
</dbReference>
<accession>A0A8J6GZ65</accession>
<dbReference type="InterPro" id="IPR013320">
    <property type="entry name" value="ConA-like_dom_sf"/>
</dbReference>
<dbReference type="SUPFAM" id="SSF49899">
    <property type="entry name" value="Concanavalin A-like lectins/glucanases"/>
    <property type="match status" value="1"/>
</dbReference>
<dbReference type="Gene3D" id="2.60.120.1000">
    <property type="match status" value="2"/>
</dbReference>
<evidence type="ECO:0000313" key="8">
    <source>
        <dbReference type="Proteomes" id="UP000710432"/>
    </source>
</evidence>
<dbReference type="InterPro" id="IPR000885">
    <property type="entry name" value="Fib_collagen_C"/>
</dbReference>
<dbReference type="GO" id="GO:0005576">
    <property type="term" value="C:extracellular region"/>
    <property type="evidence" value="ECO:0007669"/>
    <property type="project" value="UniProtKB-SubCell"/>
</dbReference>
<dbReference type="EMBL" id="JAATJU010004700">
    <property type="protein sequence ID" value="KAH0519478.1"/>
    <property type="molecule type" value="Genomic_DNA"/>
</dbReference>
<keyword evidence="3" id="KW-0272">Extracellular matrix</keyword>
<protein>
    <submittedName>
        <fullName evidence="7">Collagen alpha-1(XXIV) chain</fullName>
    </submittedName>
</protein>
<feature type="compositionally biased region" description="Pro residues" evidence="5">
    <location>
        <begin position="654"/>
        <end position="663"/>
    </location>
</feature>
<feature type="region of interest" description="Disordered" evidence="5">
    <location>
        <begin position="233"/>
        <end position="258"/>
    </location>
</feature>
<proteinExistence type="predicted"/>
<comment type="caution">
    <text evidence="7">The sequence shown here is derived from an EMBL/GenBank/DDBJ whole genome shotgun (WGS) entry which is preliminary data.</text>
</comment>
<feature type="compositionally biased region" description="Low complexity" evidence="5">
    <location>
        <begin position="665"/>
        <end position="690"/>
    </location>
</feature>
<keyword evidence="2" id="KW-0964">Secreted</keyword>
<dbReference type="PANTHER" id="PTHR37456:SF6">
    <property type="entry name" value="COLLAGEN ALPHA-1(XXIII) CHAIN-LIKE ISOFORM X2"/>
    <property type="match status" value="1"/>
</dbReference>
<dbReference type="Pfam" id="PF01410">
    <property type="entry name" value="COLFI"/>
    <property type="match status" value="2"/>
</dbReference>
<organism evidence="7 8">
    <name type="scientific">Microtus ochrogaster</name>
    <name type="common">Prairie vole</name>
    <dbReference type="NCBI Taxonomy" id="79684"/>
    <lineage>
        <taxon>Eukaryota</taxon>
        <taxon>Metazoa</taxon>
        <taxon>Chordata</taxon>
        <taxon>Craniata</taxon>
        <taxon>Vertebrata</taxon>
        <taxon>Euteleostomi</taxon>
        <taxon>Mammalia</taxon>
        <taxon>Eutheria</taxon>
        <taxon>Euarchontoglires</taxon>
        <taxon>Glires</taxon>
        <taxon>Rodentia</taxon>
        <taxon>Myomorpha</taxon>
        <taxon>Muroidea</taxon>
        <taxon>Cricetidae</taxon>
        <taxon>Arvicolinae</taxon>
        <taxon>Microtus</taxon>
    </lineage>
</organism>
<dbReference type="Pfam" id="PF01391">
    <property type="entry name" value="Collagen"/>
    <property type="match status" value="2"/>
</dbReference>
<dbReference type="FunFam" id="2.60.120.1000:FF:000008">
    <property type="entry name" value="collagen alpha-1(XXIV) chain isoform X1"/>
    <property type="match status" value="1"/>
</dbReference>
<dbReference type="AlphaFoldDB" id="A0A8J6GZ65"/>
<feature type="region of interest" description="Disordered" evidence="5">
    <location>
        <begin position="440"/>
        <end position="750"/>
    </location>
</feature>
<gene>
    <name evidence="7" type="ORF">LTLLF_111250</name>
</gene>
<keyword evidence="4 7" id="KW-0176">Collagen</keyword>
<dbReference type="InterPro" id="IPR050938">
    <property type="entry name" value="Collagen_Structural_Proteins"/>
</dbReference>
<feature type="compositionally biased region" description="Polar residues" evidence="5">
    <location>
        <begin position="248"/>
        <end position="258"/>
    </location>
</feature>
<dbReference type="InterPro" id="IPR008160">
    <property type="entry name" value="Collagen"/>
</dbReference>
<dbReference type="PROSITE" id="PS51461">
    <property type="entry name" value="NC1_FIB"/>
    <property type="match status" value="1"/>
</dbReference>
<reference evidence="7" key="1">
    <citation type="submission" date="2020-03" db="EMBL/GenBank/DDBJ databases">
        <title>Studies in the Genomics of Life Span.</title>
        <authorList>
            <person name="Glass D."/>
        </authorList>
    </citation>
    <scope>NUCLEOTIDE SEQUENCE</scope>
    <source>
        <strain evidence="7">LTLLF</strain>
        <tissue evidence="7">Muscle</tissue>
    </source>
</reference>